<dbReference type="OrthoDB" id="9787787at2"/>
<dbReference type="EMBL" id="RJJD01000006">
    <property type="protein sequence ID" value="RNI26626.1"/>
    <property type="molecule type" value="Genomic_DNA"/>
</dbReference>
<dbReference type="Pfam" id="PF00717">
    <property type="entry name" value="Peptidase_S24"/>
    <property type="match status" value="1"/>
</dbReference>
<dbReference type="AlphaFoldDB" id="A0A3M9MM68"/>
<keyword evidence="3" id="KW-1185">Reference proteome</keyword>
<dbReference type="SUPFAM" id="SSF51306">
    <property type="entry name" value="LexA/Signal peptidase"/>
    <property type="match status" value="1"/>
</dbReference>
<dbReference type="RefSeq" id="WP_123127109.1">
    <property type="nucleotide sequence ID" value="NZ_RJJD01000006.1"/>
</dbReference>
<dbReference type="InterPro" id="IPR015927">
    <property type="entry name" value="Peptidase_S24_S26A/B/C"/>
</dbReference>
<name>A0A3M9MM68_9BACT</name>
<evidence type="ECO:0000259" key="1">
    <source>
        <dbReference type="Pfam" id="PF00717"/>
    </source>
</evidence>
<dbReference type="InterPro" id="IPR039418">
    <property type="entry name" value="LexA-like"/>
</dbReference>
<proteinExistence type="predicted"/>
<comment type="caution">
    <text evidence="2">The sequence shown here is derived from an EMBL/GenBank/DDBJ whole genome shotgun (WGS) entry which is preliminary data.</text>
</comment>
<sequence>MERRVYDLEKHGEEKIDLNTYSTPNPASAYNFKMGSNDMKGAHIVEGDLLQVDRDVKPKSGDIVMVTYKDKFLVRRLEGEYLHTEPETRPLRMAVCEHWGTVVGLHRREVYKQRKP</sequence>
<evidence type="ECO:0000313" key="2">
    <source>
        <dbReference type="EMBL" id="RNI26626.1"/>
    </source>
</evidence>
<dbReference type="CDD" id="cd06529">
    <property type="entry name" value="S24_LexA-like"/>
    <property type="match status" value="1"/>
</dbReference>
<dbReference type="Gene3D" id="2.10.109.10">
    <property type="entry name" value="Umud Fragment, subunit A"/>
    <property type="match status" value="1"/>
</dbReference>
<dbReference type="Proteomes" id="UP000272117">
    <property type="component" value="Unassembled WGS sequence"/>
</dbReference>
<protein>
    <recommendedName>
        <fullName evidence="1">Peptidase S24/S26A/S26B/S26C domain-containing protein</fullName>
    </recommendedName>
</protein>
<gene>
    <name evidence="2" type="ORF">EFB08_11450</name>
</gene>
<reference evidence="2 3" key="1">
    <citation type="submission" date="2018-11" db="EMBL/GenBank/DDBJ databases">
        <title>Rufibacter latericius sp. nov., isolated from water in Baiyang Lake.</title>
        <authorList>
            <person name="Yang Y."/>
        </authorList>
    </citation>
    <scope>NUCLEOTIDE SEQUENCE [LARGE SCALE GENOMIC DNA]</scope>
    <source>
        <strain evidence="2 3">R-22-1c-1</strain>
    </source>
</reference>
<accession>A0A3M9MM68</accession>
<evidence type="ECO:0000313" key="3">
    <source>
        <dbReference type="Proteomes" id="UP000272117"/>
    </source>
</evidence>
<dbReference type="InterPro" id="IPR036286">
    <property type="entry name" value="LexA/Signal_pep-like_sf"/>
</dbReference>
<feature type="domain" description="Peptidase S24/S26A/S26B/S26C" evidence="1">
    <location>
        <begin position="10"/>
        <end position="78"/>
    </location>
</feature>
<organism evidence="2 3">
    <name type="scientific">Rufibacter latericius</name>
    <dbReference type="NCBI Taxonomy" id="2487040"/>
    <lineage>
        <taxon>Bacteria</taxon>
        <taxon>Pseudomonadati</taxon>
        <taxon>Bacteroidota</taxon>
        <taxon>Cytophagia</taxon>
        <taxon>Cytophagales</taxon>
        <taxon>Hymenobacteraceae</taxon>
        <taxon>Rufibacter</taxon>
    </lineage>
</organism>